<dbReference type="Proteomes" id="UP000214880">
    <property type="component" value="Unassembled WGS sequence"/>
</dbReference>
<dbReference type="AlphaFoldDB" id="A0A1G9U7Y6"/>
<feature type="region of interest" description="Disordered" evidence="1">
    <location>
        <begin position="47"/>
        <end position="69"/>
    </location>
</feature>
<evidence type="ECO:0000313" key="5">
    <source>
        <dbReference type="Proteomes" id="UP000214880"/>
    </source>
</evidence>
<evidence type="ECO:0000256" key="2">
    <source>
        <dbReference type="SAM" id="SignalP"/>
    </source>
</evidence>
<feature type="chain" id="PRO_5011678712" description="PrcB C-terminal domain-containing protein" evidence="2">
    <location>
        <begin position="38"/>
        <end position="376"/>
    </location>
</feature>
<keyword evidence="2" id="KW-0732">Signal</keyword>
<reference evidence="4 5" key="1">
    <citation type="submission" date="2016-10" db="EMBL/GenBank/DDBJ databases">
        <authorList>
            <person name="de Groot N.N."/>
        </authorList>
    </citation>
    <scope>NUCLEOTIDE SEQUENCE [LARGE SCALE GENOMIC DNA]</scope>
    <source>
        <strain evidence="4 5">DSM 1736</strain>
    </source>
</reference>
<keyword evidence="5" id="KW-1185">Reference proteome</keyword>
<feature type="domain" description="PrcB C-terminal" evidence="3">
    <location>
        <begin position="290"/>
        <end position="332"/>
    </location>
</feature>
<dbReference type="RefSeq" id="WP_092073232.1">
    <property type="nucleotide sequence ID" value="NZ_FNHB01000005.1"/>
</dbReference>
<dbReference type="InterPro" id="IPR025748">
    <property type="entry name" value="PrcB_C_dom"/>
</dbReference>
<dbReference type="OrthoDB" id="1676590at2"/>
<protein>
    <recommendedName>
        <fullName evidence="3">PrcB C-terminal domain-containing protein</fullName>
    </recommendedName>
</protein>
<gene>
    <name evidence="4" type="ORF">SAMN04488502_105218</name>
</gene>
<feature type="signal peptide" evidence="2">
    <location>
        <begin position="1"/>
        <end position="37"/>
    </location>
</feature>
<name>A0A1G9U7Y6_9FIRM</name>
<proteinExistence type="predicted"/>
<evidence type="ECO:0000256" key="1">
    <source>
        <dbReference type="SAM" id="MobiDB-lite"/>
    </source>
</evidence>
<evidence type="ECO:0000313" key="4">
    <source>
        <dbReference type="EMBL" id="SDM55923.1"/>
    </source>
</evidence>
<dbReference type="Pfam" id="PF14343">
    <property type="entry name" value="PrcB_C"/>
    <property type="match status" value="1"/>
</dbReference>
<dbReference type="STRING" id="146817.SAMN04488502_105218"/>
<sequence length="376" mass="40551">MNNHRKRSPKRGYKRLAAALAGAAVISSAMLPGIPLAKVQAAVDSNNVNSAPPGKDDSATRPDQAGSPLQAARQQASKYGFDSTRDRFSLQSRTQTAATVIIRTTTGKTYKMELIKTRNGNWQVAGVQQTGRETDKAAGNPVQKVIDNARRFGFNPASDKFSLLSLSGAKATVQVRTGGQTFNVDLAKKANGWEITTIRGIGNARYPATYIPASMFPSTGVLPAKPVQNTGQTKILFESDKYFGWNWLENTYPGDRAFGILLQDPRDATDSHPAGVLTAIKNIDFNDQFVVYASLGTVSGQGYGIGIEKIIQTGNDYTITVRTNSPGSGQINSTATQNYDFIALDRSTLDFSDPVTITFADIGGTTFSKYTLSLRD</sequence>
<organism evidence="4 5">
    <name type="scientific">Dendrosporobacter quercicolus</name>
    <dbReference type="NCBI Taxonomy" id="146817"/>
    <lineage>
        <taxon>Bacteria</taxon>
        <taxon>Bacillati</taxon>
        <taxon>Bacillota</taxon>
        <taxon>Negativicutes</taxon>
        <taxon>Selenomonadales</taxon>
        <taxon>Sporomusaceae</taxon>
        <taxon>Dendrosporobacter</taxon>
    </lineage>
</organism>
<dbReference type="EMBL" id="FNHB01000005">
    <property type="protein sequence ID" value="SDM55923.1"/>
    <property type="molecule type" value="Genomic_DNA"/>
</dbReference>
<accession>A0A1G9U7Y6</accession>
<evidence type="ECO:0000259" key="3">
    <source>
        <dbReference type="Pfam" id="PF14343"/>
    </source>
</evidence>